<feature type="transmembrane region" description="Helical" evidence="6">
    <location>
        <begin position="249"/>
        <end position="269"/>
    </location>
</feature>
<feature type="region of interest" description="Disordered" evidence="5">
    <location>
        <begin position="765"/>
        <end position="796"/>
    </location>
</feature>
<accession>A0AAF0IR91</accession>
<reference evidence="8" key="1">
    <citation type="submission" date="2023-03" db="EMBL/GenBank/DDBJ databases">
        <title>Mating type loci evolution in Malassezia.</title>
        <authorList>
            <person name="Coelho M.A."/>
        </authorList>
    </citation>
    <scope>NUCLEOTIDE SEQUENCE</scope>
    <source>
        <strain evidence="8">CBS 7876</strain>
    </source>
</reference>
<dbReference type="NCBIfam" id="TIGR00815">
    <property type="entry name" value="sulP"/>
    <property type="match status" value="1"/>
</dbReference>
<keyword evidence="2 6" id="KW-0812">Transmembrane</keyword>
<dbReference type="InterPro" id="IPR001902">
    <property type="entry name" value="SLC26A/SulP_fam"/>
</dbReference>
<dbReference type="AlphaFoldDB" id="A0AAF0IR91"/>
<feature type="transmembrane region" description="Helical" evidence="6">
    <location>
        <begin position="85"/>
        <end position="105"/>
    </location>
</feature>
<dbReference type="Pfam" id="PF01740">
    <property type="entry name" value="STAS"/>
    <property type="match status" value="1"/>
</dbReference>
<dbReference type="GO" id="GO:0016020">
    <property type="term" value="C:membrane"/>
    <property type="evidence" value="ECO:0007669"/>
    <property type="project" value="UniProtKB-SubCell"/>
</dbReference>
<name>A0AAF0IR91_9BASI</name>
<organism evidence="8 9">
    <name type="scientific">Malassezia obtusa</name>
    <dbReference type="NCBI Taxonomy" id="76774"/>
    <lineage>
        <taxon>Eukaryota</taxon>
        <taxon>Fungi</taxon>
        <taxon>Dikarya</taxon>
        <taxon>Basidiomycota</taxon>
        <taxon>Ustilaginomycotina</taxon>
        <taxon>Malasseziomycetes</taxon>
        <taxon>Malasseziales</taxon>
        <taxon>Malasseziaceae</taxon>
        <taxon>Malassezia</taxon>
    </lineage>
</organism>
<evidence type="ECO:0000256" key="2">
    <source>
        <dbReference type="ARBA" id="ARBA00022692"/>
    </source>
</evidence>
<feature type="transmembrane region" description="Helical" evidence="6">
    <location>
        <begin position="112"/>
        <end position="130"/>
    </location>
</feature>
<dbReference type="PANTHER" id="PTHR11814">
    <property type="entry name" value="SULFATE TRANSPORTER"/>
    <property type="match status" value="1"/>
</dbReference>
<feature type="domain" description="STAS" evidence="7">
    <location>
        <begin position="556"/>
        <end position="704"/>
    </location>
</feature>
<feature type="transmembrane region" description="Helical" evidence="6">
    <location>
        <begin position="444"/>
        <end position="465"/>
    </location>
</feature>
<feature type="transmembrane region" description="Helical" evidence="6">
    <location>
        <begin position="415"/>
        <end position="437"/>
    </location>
</feature>
<evidence type="ECO:0000256" key="4">
    <source>
        <dbReference type="ARBA" id="ARBA00023136"/>
    </source>
</evidence>
<feature type="transmembrane region" description="Helical" evidence="6">
    <location>
        <begin position="195"/>
        <end position="216"/>
    </location>
</feature>
<dbReference type="InterPro" id="IPR011547">
    <property type="entry name" value="SLC26A/SulP_dom"/>
</dbReference>
<keyword evidence="9" id="KW-1185">Reference proteome</keyword>
<comment type="subcellular location">
    <subcellularLocation>
        <location evidence="1">Membrane</location>
        <topology evidence="1">Multi-pass membrane protein</topology>
    </subcellularLocation>
</comment>
<protein>
    <recommendedName>
        <fullName evidence="7">STAS domain-containing protein</fullName>
    </recommendedName>
</protein>
<sequence length="855" mass="94229">MEPTKVGSSPTGHGLWQKAKQFGKRVVKYDDTEANRLGVPMVSVEDFGRKLYKNPFYASLHYLEELFPFRRWILSYNLNWAAGDLISGITVGLVVVPQSMSYAAVAGLKPEFGLYASFVGVVIYALFATSKDVTIGPVAVMSLQTHSAISHVLKSPIGRQYTDHPEIIAMALAFLCGIITLGIGLLRLGWIVEFIPAPAVSGFMTGSALTILVGQLPKLIGEKKVNTNDPMYRITINFFKKLPTAGMDAAFGVTALVFLYFIRWLCNWIAKRYPRHARAAFFASVMRSAFVIIILTAASRAWVGTHYSNEKEYPISLILHVPRGFQHMGRPVLDKNLLASLGSELPASVIVLLLEHIAISKSFGRVNNYKINPNQELIAIGITNLVGPCFGGYAATGSFSRSAIKSKSGVRTPLAGWVTAIMVLIAIYALSGVFYWIPNAALSAVIIHAVGDLIAPPALLYKFWLMNPLELIIWIAAVLVTVFSSVDYGVYVSVCLSAALLLVRIAHPRGHWLGVVHVQHDSGGTVKTKQLRDVYVPMDNNDRMRDPSVFIRPPPPGILVYRVEESFTYPNASRMSDIILDKVKEETRPCKPINSIKPGDRPWNDPGPPNPLLIKAWRAASFYYKRHPDAKTVNESLSEEEQASDLDSRPQLRAIVLDFGSVANVDSTSVQVLVDLRNAVEIYSGHRVEFHFAQILSPWIRRALLAGDFGTGSIRRHVTEIAAVVPEGAVGDPREVGRYRPPPEGVEFVEDAHRRNDDIVPHHDDIEAQPQHSHDAMYEDRKNSDGEFVSSPKHDDNSLDMAGSINVPILWNNELTPFFHLDVSGAVSAAMESTLSGDAHKAKEAHEIAEAPHTA</sequence>
<proteinExistence type="predicted"/>
<evidence type="ECO:0000256" key="6">
    <source>
        <dbReference type="SAM" id="Phobius"/>
    </source>
</evidence>
<dbReference type="Pfam" id="PF00916">
    <property type="entry name" value="Sulfate_transp"/>
    <property type="match status" value="1"/>
</dbReference>
<feature type="transmembrane region" description="Helical" evidence="6">
    <location>
        <begin position="167"/>
        <end position="188"/>
    </location>
</feature>
<feature type="transmembrane region" description="Helical" evidence="6">
    <location>
        <begin position="377"/>
        <end position="395"/>
    </location>
</feature>
<evidence type="ECO:0000256" key="5">
    <source>
        <dbReference type="SAM" id="MobiDB-lite"/>
    </source>
</evidence>
<dbReference type="InterPro" id="IPR002645">
    <property type="entry name" value="STAS_dom"/>
</dbReference>
<gene>
    <name evidence="8" type="ORF">MOBT1_000982</name>
</gene>
<evidence type="ECO:0000313" key="9">
    <source>
        <dbReference type="Proteomes" id="UP001214603"/>
    </source>
</evidence>
<feature type="transmembrane region" description="Helical" evidence="6">
    <location>
        <begin position="471"/>
        <end position="503"/>
    </location>
</feature>
<evidence type="ECO:0000313" key="8">
    <source>
        <dbReference type="EMBL" id="WFD02300.1"/>
    </source>
</evidence>
<keyword evidence="4 6" id="KW-0472">Membrane</keyword>
<dbReference type="InterPro" id="IPR036513">
    <property type="entry name" value="STAS_dom_sf"/>
</dbReference>
<dbReference type="PROSITE" id="PS50801">
    <property type="entry name" value="STAS"/>
    <property type="match status" value="1"/>
</dbReference>
<feature type="compositionally biased region" description="Basic and acidic residues" evidence="5">
    <location>
        <begin position="765"/>
        <end position="785"/>
    </location>
</feature>
<evidence type="ECO:0000256" key="3">
    <source>
        <dbReference type="ARBA" id="ARBA00022989"/>
    </source>
</evidence>
<dbReference type="GO" id="GO:0008271">
    <property type="term" value="F:secondary active sulfate transmembrane transporter activity"/>
    <property type="evidence" value="ECO:0007669"/>
    <property type="project" value="InterPro"/>
</dbReference>
<dbReference type="SUPFAM" id="SSF52091">
    <property type="entry name" value="SpoIIaa-like"/>
    <property type="match status" value="1"/>
</dbReference>
<evidence type="ECO:0000256" key="1">
    <source>
        <dbReference type="ARBA" id="ARBA00004141"/>
    </source>
</evidence>
<dbReference type="Proteomes" id="UP001214603">
    <property type="component" value="Chromosome 1"/>
</dbReference>
<dbReference type="EMBL" id="CP119934">
    <property type="protein sequence ID" value="WFD02300.1"/>
    <property type="molecule type" value="Genomic_DNA"/>
</dbReference>
<dbReference type="Gene3D" id="3.30.750.24">
    <property type="entry name" value="STAS domain"/>
    <property type="match status" value="1"/>
</dbReference>
<feature type="transmembrane region" description="Helical" evidence="6">
    <location>
        <begin position="281"/>
        <end position="303"/>
    </location>
</feature>
<keyword evidence="3 6" id="KW-1133">Transmembrane helix</keyword>
<dbReference type="CDD" id="cd07042">
    <property type="entry name" value="STAS_SulP_like_sulfate_transporter"/>
    <property type="match status" value="1"/>
</dbReference>
<dbReference type="InterPro" id="IPR018045">
    <property type="entry name" value="S04_transporter_CS"/>
</dbReference>
<evidence type="ECO:0000259" key="7">
    <source>
        <dbReference type="PROSITE" id="PS50801"/>
    </source>
</evidence>
<dbReference type="PROSITE" id="PS01130">
    <property type="entry name" value="SLC26A"/>
    <property type="match status" value="1"/>
</dbReference>